<organism evidence="1">
    <name type="scientific">Arundo donax</name>
    <name type="common">Giant reed</name>
    <name type="synonym">Donax arundinaceus</name>
    <dbReference type="NCBI Taxonomy" id="35708"/>
    <lineage>
        <taxon>Eukaryota</taxon>
        <taxon>Viridiplantae</taxon>
        <taxon>Streptophyta</taxon>
        <taxon>Embryophyta</taxon>
        <taxon>Tracheophyta</taxon>
        <taxon>Spermatophyta</taxon>
        <taxon>Magnoliopsida</taxon>
        <taxon>Liliopsida</taxon>
        <taxon>Poales</taxon>
        <taxon>Poaceae</taxon>
        <taxon>PACMAD clade</taxon>
        <taxon>Arundinoideae</taxon>
        <taxon>Arundineae</taxon>
        <taxon>Arundo</taxon>
    </lineage>
</organism>
<accession>A0A0A9AGH1</accession>
<proteinExistence type="predicted"/>
<reference evidence="1" key="2">
    <citation type="journal article" date="2015" name="Data Brief">
        <title>Shoot transcriptome of the giant reed, Arundo donax.</title>
        <authorList>
            <person name="Barrero R.A."/>
            <person name="Guerrero F.D."/>
            <person name="Moolhuijzen P."/>
            <person name="Goolsby J.A."/>
            <person name="Tidwell J."/>
            <person name="Bellgard S.E."/>
            <person name="Bellgard M.I."/>
        </authorList>
    </citation>
    <scope>NUCLEOTIDE SEQUENCE</scope>
    <source>
        <tissue evidence="1">Shoot tissue taken approximately 20 cm above the soil surface</tissue>
    </source>
</reference>
<sequence>MSPKQINWTSIPRKELVNFLSCEVDVYLTVKEHWAKILCSQFYVINGQLLNAL</sequence>
<name>A0A0A9AGH1_ARUDO</name>
<dbReference type="EMBL" id="GBRH01249860">
    <property type="protein sequence ID" value="JAD48035.1"/>
    <property type="molecule type" value="Transcribed_RNA"/>
</dbReference>
<reference evidence="1" key="1">
    <citation type="submission" date="2014-09" db="EMBL/GenBank/DDBJ databases">
        <authorList>
            <person name="Magalhaes I.L.F."/>
            <person name="Oliveira U."/>
            <person name="Santos F.R."/>
            <person name="Vidigal T.H.D.A."/>
            <person name="Brescovit A.D."/>
            <person name="Santos A.J."/>
        </authorList>
    </citation>
    <scope>NUCLEOTIDE SEQUENCE</scope>
    <source>
        <tissue evidence="1">Shoot tissue taken approximately 20 cm above the soil surface</tissue>
    </source>
</reference>
<evidence type="ECO:0000313" key="1">
    <source>
        <dbReference type="EMBL" id="JAD48035.1"/>
    </source>
</evidence>
<protein>
    <submittedName>
        <fullName evidence="1">Uncharacterized protein</fullName>
    </submittedName>
</protein>
<dbReference type="AlphaFoldDB" id="A0A0A9AGH1"/>